<dbReference type="InterPro" id="IPR029058">
    <property type="entry name" value="AB_hydrolase_fold"/>
</dbReference>
<evidence type="ECO:0000313" key="4">
    <source>
        <dbReference type="Proteomes" id="UP000799750"/>
    </source>
</evidence>
<accession>A0A6A6RI92</accession>
<name>A0A6A6RI92_9PEZI</name>
<dbReference type="InterPro" id="IPR000073">
    <property type="entry name" value="AB_hydrolase_1"/>
</dbReference>
<dbReference type="GO" id="GO:0016787">
    <property type="term" value="F:hydrolase activity"/>
    <property type="evidence" value="ECO:0007669"/>
    <property type="project" value="UniProtKB-KW"/>
</dbReference>
<dbReference type="Proteomes" id="UP000799750">
    <property type="component" value="Unassembled WGS sequence"/>
</dbReference>
<dbReference type="InterPro" id="IPR050266">
    <property type="entry name" value="AB_hydrolase_sf"/>
</dbReference>
<dbReference type="OrthoDB" id="2498029at2759"/>
<protein>
    <submittedName>
        <fullName evidence="3">Alpha/beta-hydrolase</fullName>
    </submittedName>
</protein>
<dbReference type="SUPFAM" id="SSF53474">
    <property type="entry name" value="alpha/beta-Hydrolases"/>
    <property type="match status" value="1"/>
</dbReference>
<dbReference type="PANTHER" id="PTHR43798">
    <property type="entry name" value="MONOACYLGLYCEROL LIPASE"/>
    <property type="match status" value="1"/>
</dbReference>
<dbReference type="AlphaFoldDB" id="A0A6A6RI92"/>
<dbReference type="EMBL" id="MU004181">
    <property type="protein sequence ID" value="KAF2503187.1"/>
    <property type="molecule type" value="Genomic_DNA"/>
</dbReference>
<organism evidence="3 4">
    <name type="scientific">Lophium mytilinum</name>
    <dbReference type="NCBI Taxonomy" id="390894"/>
    <lineage>
        <taxon>Eukaryota</taxon>
        <taxon>Fungi</taxon>
        <taxon>Dikarya</taxon>
        <taxon>Ascomycota</taxon>
        <taxon>Pezizomycotina</taxon>
        <taxon>Dothideomycetes</taxon>
        <taxon>Pleosporomycetidae</taxon>
        <taxon>Mytilinidiales</taxon>
        <taxon>Mytilinidiaceae</taxon>
        <taxon>Lophium</taxon>
    </lineage>
</organism>
<feature type="domain" description="AB hydrolase-1" evidence="2">
    <location>
        <begin position="37"/>
        <end position="264"/>
    </location>
</feature>
<proteinExistence type="predicted"/>
<evidence type="ECO:0000259" key="2">
    <source>
        <dbReference type="Pfam" id="PF00561"/>
    </source>
</evidence>
<dbReference type="PANTHER" id="PTHR43798:SF31">
    <property type="entry name" value="AB HYDROLASE SUPERFAMILY PROTEIN YCLE"/>
    <property type="match status" value="1"/>
</dbReference>
<evidence type="ECO:0000256" key="1">
    <source>
        <dbReference type="ARBA" id="ARBA00022801"/>
    </source>
</evidence>
<gene>
    <name evidence="3" type="ORF">BU16DRAFT_612730</name>
</gene>
<keyword evidence="1 3" id="KW-0378">Hydrolase</keyword>
<dbReference type="Gene3D" id="3.40.50.1820">
    <property type="entry name" value="alpha/beta hydrolase"/>
    <property type="match status" value="1"/>
</dbReference>
<keyword evidence="4" id="KW-1185">Reference proteome</keyword>
<dbReference type="Pfam" id="PF00561">
    <property type="entry name" value="Abhydrolase_1"/>
    <property type="match status" value="1"/>
</dbReference>
<dbReference type="GO" id="GO:0016020">
    <property type="term" value="C:membrane"/>
    <property type="evidence" value="ECO:0007669"/>
    <property type="project" value="TreeGrafter"/>
</dbReference>
<sequence>MSEANGSLSQTEVYEPSNELKTNDDVTLRYVLAGSGPPLLLIHGWSQTAAQFSKQIAEFKRSHTVIAIDLRGHGKSDKPEHGYRISRLAADVHDLITQLNLNDLTVVGHSMGCSVIWCYLDLFPGTRISRLVFIDEPVSLAINPAWSEEEAKSLGAVFIPTAAYDLAAALRSSDGEAASVGVLASMKTPEMPQEDFDWIVAENLKMPRKLAAELFVPHALADWSDVISRIKLPTLVIGGEVSMIPEGVAPWIAARIPGAKCKVLSKEERGSHFMMWENPSVINATIREFLEDAS</sequence>
<evidence type="ECO:0000313" key="3">
    <source>
        <dbReference type="EMBL" id="KAF2503187.1"/>
    </source>
</evidence>
<reference evidence="3" key="1">
    <citation type="journal article" date="2020" name="Stud. Mycol.">
        <title>101 Dothideomycetes genomes: a test case for predicting lifestyles and emergence of pathogens.</title>
        <authorList>
            <person name="Haridas S."/>
            <person name="Albert R."/>
            <person name="Binder M."/>
            <person name="Bloem J."/>
            <person name="Labutti K."/>
            <person name="Salamov A."/>
            <person name="Andreopoulos B."/>
            <person name="Baker S."/>
            <person name="Barry K."/>
            <person name="Bills G."/>
            <person name="Bluhm B."/>
            <person name="Cannon C."/>
            <person name="Castanera R."/>
            <person name="Culley D."/>
            <person name="Daum C."/>
            <person name="Ezra D."/>
            <person name="Gonzalez J."/>
            <person name="Henrissat B."/>
            <person name="Kuo A."/>
            <person name="Liang C."/>
            <person name="Lipzen A."/>
            <person name="Lutzoni F."/>
            <person name="Magnuson J."/>
            <person name="Mondo S."/>
            <person name="Nolan M."/>
            <person name="Ohm R."/>
            <person name="Pangilinan J."/>
            <person name="Park H.-J."/>
            <person name="Ramirez L."/>
            <person name="Alfaro M."/>
            <person name="Sun H."/>
            <person name="Tritt A."/>
            <person name="Yoshinaga Y."/>
            <person name="Zwiers L.-H."/>
            <person name="Turgeon B."/>
            <person name="Goodwin S."/>
            <person name="Spatafora J."/>
            <person name="Crous P."/>
            <person name="Grigoriev I."/>
        </authorList>
    </citation>
    <scope>NUCLEOTIDE SEQUENCE</scope>
    <source>
        <strain evidence="3">CBS 269.34</strain>
    </source>
</reference>